<feature type="region of interest" description="Disordered" evidence="1">
    <location>
        <begin position="1108"/>
        <end position="1342"/>
    </location>
</feature>
<feature type="compositionally biased region" description="Polar residues" evidence="1">
    <location>
        <begin position="880"/>
        <end position="890"/>
    </location>
</feature>
<feature type="compositionally biased region" description="Basic and acidic residues" evidence="1">
    <location>
        <begin position="481"/>
        <end position="495"/>
    </location>
</feature>
<feature type="compositionally biased region" description="Basic and acidic residues" evidence="1">
    <location>
        <begin position="437"/>
        <end position="447"/>
    </location>
</feature>
<feature type="compositionally biased region" description="Low complexity" evidence="1">
    <location>
        <begin position="1025"/>
        <end position="1044"/>
    </location>
</feature>
<feature type="compositionally biased region" description="Basic and acidic residues" evidence="1">
    <location>
        <begin position="245"/>
        <end position="261"/>
    </location>
</feature>
<feature type="compositionally biased region" description="Basic and acidic residues" evidence="1">
    <location>
        <begin position="199"/>
        <end position="209"/>
    </location>
</feature>
<keyword evidence="3" id="KW-1185">Reference proteome</keyword>
<feature type="compositionally biased region" description="Gly residues" evidence="1">
    <location>
        <begin position="1390"/>
        <end position="1402"/>
    </location>
</feature>
<feature type="region of interest" description="Disordered" evidence="1">
    <location>
        <begin position="1354"/>
        <end position="1460"/>
    </location>
</feature>
<feature type="compositionally biased region" description="Polar residues" evidence="1">
    <location>
        <begin position="84"/>
        <end position="94"/>
    </location>
</feature>
<feature type="compositionally biased region" description="Polar residues" evidence="1">
    <location>
        <begin position="1198"/>
        <end position="1207"/>
    </location>
</feature>
<feature type="compositionally biased region" description="Basic and acidic residues" evidence="1">
    <location>
        <begin position="706"/>
        <end position="727"/>
    </location>
</feature>
<feature type="compositionally biased region" description="Basic and acidic residues" evidence="1">
    <location>
        <begin position="528"/>
        <end position="568"/>
    </location>
</feature>
<feature type="compositionally biased region" description="Low complexity" evidence="1">
    <location>
        <begin position="1368"/>
        <end position="1389"/>
    </location>
</feature>
<dbReference type="PANTHER" id="PTHR14038">
    <property type="entry name" value="BAT2 HLA-B-ASSOCIATED TRANSCRIPT 2"/>
    <property type="match status" value="1"/>
</dbReference>
<feature type="compositionally biased region" description="Basic and acidic residues" evidence="1">
    <location>
        <begin position="782"/>
        <end position="793"/>
    </location>
</feature>
<feature type="compositionally biased region" description="Basic and acidic residues" evidence="1">
    <location>
        <begin position="913"/>
        <end position="927"/>
    </location>
</feature>
<feature type="compositionally biased region" description="Basic and acidic residues" evidence="1">
    <location>
        <begin position="386"/>
        <end position="411"/>
    </location>
</feature>
<dbReference type="Proteomes" id="UP001162483">
    <property type="component" value="Unassembled WGS sequence"/>
</dbReference>
<feature type="compositionally biased region" description="Basic and acidic residues" evidence="1">
    <location>
        <begin position="984"/>
        <end position="996"/>
    </location>
</feature>
<feature type="compositionally biased region" description="Basic and acidic residues" evidence="1">
    <location>
        <begin position="663"/>
        <end position="695"/>
    </location>
</feature>
<feature type="compositionally biased region" description="Low complexity" evidence="1">
    <location>
        <begin position="1439"/>
        <end position="1453"/>
    </location>
</feature>
<feature type="compositionally biased region" description="Basic and acidic residues" evidence="1">
    <location>
        <begin position="1174"/>
        <end position="1187"/>
    </location>
</feature>
<feature type="compositionally biased region" description="Polar residues" evidence="1">
    <location>
        <begin position="1133"/>
        <end position="1144"/>
    </location>
</feature>
<reference evidence="2" key="1">
    <citation type="submission" date="2023-05" db="EMBL/GenBank/DDBJ databases">
        <authorList>
            <person name="Stuckert A."/>
        </authorList>
    </citation>
    <scope>NUCLEOTIDE SEQUENCE</scope>
</reference>
<proteinExistence type="predicted"/>
<comment type="caution">
    <text evidence="2">The sequence shown here is derived from an EMBL/GenBank/DDBJ whole genome shotgun (WGS) entry which is preliminary data.</text>
</comment>
<feature type="region of interest" description="Disordered" evidence="1">
    <location>
        <begin position="191"/>
        <end position="309"/>
    </location>
</feature>
<feature type="compositionally biased region" description="Polar residues" evidence="1">
    <location>
        <begin position="1330"/>
        <end position="1340"/>
    </location>
</feature>
<feature type="region of interest" description="Disordered" evidence="1">
    <location>
        <begin position="77"/>
        <end position="112"/>
    </location>
</feature>
<dbReference type="PANTHER" id="PTHR14038:SF6">
    <property type="entry name" value="PROTEIN PRRC2C"/>
    <property type="match status" value="1"/>
</dbReference>
<feature type="compositionally biased region" description="Basic and acidic residues" evidence="1">
    <location>
        <begin position="585"/>
        <end position="602"/>
    </location>
</feature>
<accession>A0ABN9BNU3</accession>
<dbReference type="InterPro" id="IPR033184">
    <property type="entry name" value="PRRC2"/>
</dbReference>
<feature type="compositionally biased region" description="Polar residues" evidence="1">
    <location>
        <begin position="1283"/>
        <end position="1313"/>
    </location>
</feature>
<feature type="compositionally biased region" description="Basic and acidic residues" evidence="1">
    <location>
        <begin position="504"/>
        <end position="515"/>
    </location>
</feature>
<feature type="compositionally biased region" description="Polar residues" evidence="1">
    <location>
        <begin position="794"/>
        <end position="804"/>
    </location>
</feature>
<feature type="region of interest" description="Disordered" evidence="1">
    <location>
        <begin position="972"/>
        <end position="1092"/>
    </location>
</feature>
<evidence type="ECO:0000313" key="2">
    <source>
        <dbReference type="EMBL" id="CAI9549253.1"/>
    </source>
</evidence>
<evidence type="ECO:0008006" key="4">
    <source>
        <dbReference type="Google" id="ProtNLM"/>
    </source>
</evidence>
<evidence type="ECO:0000313" key="3">
    <source>
        <dbReference type="Proteomes" id="UP001162483"/>
    </source>
</evidence>
<evidence type="ECO:0000256" key="1">
    <source>
        <dbReference type="SAM" id="MobiDB-lite"/>
    </source>
</evidence>
<gene>
    <name evidence="2" type="ORF">SPARVUS_LOCUS3315432</name>
</gene>
<sequence>MAFDPRWLMMQPYMDPRMMSGRPTMDMPPMHPGMIPTKPMMRREQMDASATASEPYDHMARSVRDHGVPLSEPRMMWGAESYPHSDTPQVSSSAKELEEPEDYRSETSVDQDIISETYSMDRITFESQHKTDFFSRSREPEIHSAPIRHPEPVQLPQAEEQDTRLSGFDQTEKQAPLDDASHIDIQPVLTRSLSSESAHTVKQEERRTDAVTATSKVSARPPEPTKEVVEEKPRKESFQSSKAPELPKIEKPFKPKSETRWGPRPGSRSREEGIDRPIRRSGPIKKPILRDMKEERELRKEREEEKFGQEKIVKQEKVETENLYQLNQHLALITQSVKMNKISNCLSTLPKVQSANTLHSEKPLESTSSEITPKPVSQPAPPSQPSKEEKIVRVVSKENKEPPLDKPKPDSKPSLVSQTSSSTIPHRKEPLLPPRAYRKEARDRDWFPEQGYRGRGRGEYYSRGRSYRGSYGGRGRGGRGQSRDYPHYRDTKPRSEQVPPGAVRRRDESETRSESSDFEVMPKRLRQRGSETDSDSEGRESASDTPLSDKESASRSKPRRDDRSEIKRAPKSVPVLKSDPGVSRSEVRPSERHFSREDDSRTKPGFLPKGEPSRRGRGAGSFRRGGREPGIRTSRPPPPRRSNYRDNQWMPRQQESRPPPPPRLDEGENKQEHPTLPGDKRPLIKFERKFDPSRDRPRRQRPTRPPRQDKPPRFRRLKEREREDAGKPVEVTGSSNQGVPVSNTVHELPSDFSGNKTPDLSNHNSSDQANEEWETASESSDFNERRERDERKAATSTSIQSPATSKAADGLAQSPPKRESAKRSFSSQRPGMDRQNRRGNTGTPKPSRHYSGPRSERRSGTSLQRGKRGPIDDQIAGMNATDSSGGSSTVHNHHYHTYHQHSDDGSAIAPSKTVKDSSSKKKDEAKLVVKKPKEKVDALSQFDLNNYASVVIIDDHPEVTTLEDSQSNLNDGFTEVVSKKQQKRLQDEERRKKEEQTVQVWNKKGSGEKGRGQNSKLPPRFVKKQQQQAAALQAQSSGLSAQGLPQTVPVSMPSGQPPLPVQSQPTTNGSDFPVSMKAPPPSQPSASLGTELWENKMAAPSVLNDLSKKLGPINSQPQSSSAWNKPLTGFVPNANTETTKTSQDAVDLTMEAIQFGAPASSSSDNEGTPSLSEKASENLPEPKEQRQKQPRAGPIKTQKIQDLSVIQSKEYKPGPIGKERSLKNRKVKEVQQQSEPESQEKQMPATVRTPEPVPTKESKVIPEVTPEITSILSVSAPEFGASTKESVTDYTSPSNALPNTASTGSSKLESSLVPNVPLPHTLPLSRRETLQQSSSLTPVSPATVDLTLKMESARKAWENSPSVAEKGSPITSAAPPASTSAVGAPTNGSNGVGGVSTNGGSSGPPPSSGVPYNSFSSSSMPPIPVASVTPTTSLSGAGTYTTSSLSTKTTTTSDPPNICKVKPQQLQSSNSMPSASHFSQLSCMPSLMAQQQSQQVYVSQSAAGPAAQIPAFYMDTSHLFNTQHARLAPPTLTQQQGFQPGLSQIPIPIYAPLQGQHQAQLGLAPAPAVSQAQELFTPSLQPYRSQQAFLQSNLSQPSPVVLSGALHNFPGGTTPGSG</sequence>
<feature type="compositionally biased region" description="Basic and acidic residues" evidence="1">
    <location>
        <begin position="1209"/>
        <end position="1222"/>
    </location>
</feature>
<feature type="compositionally biased region" description="Polar residues" evidence="1">
    <location>
        <begin position="1061"/>
        <end position="1070"/>
    </location>
</feature>
<feature type="compositionally biased region" description="Basic and acidic residues" evidence="1">
    <location>
        <begin position="131"/>
        <end position="142"/>
    </location>
</feature>
<feature type="compositionally biased region" description="Polar residues" evidence="1">
    <location>
        <begin position="1113"/>
        <end position="1123"/>
    </location>
</feature>
<feature type="region of interest" description="Disordered" evidence="1">
    <location>
        <begin position="352"/>
        <end position="932"/>
    </location>
</feature>
<feature type="compositionally biased region" description="Polar residues" evidence="1">
    <location>
        <begin position="1428"/>
        <end position="1438"/>
    </location>
</feature>
<organism evidence="2 3">
    <name type="scientific">Staurois parvus</name>
    <dbReference type="NCBI Taxonomy" id="386267"/>
    <lineage>
        <taxon>Eukaryota</taxon>
        <taxon>Metazoa</taxon>
        <taxon>Chordata</taxon>
        <taxon>Craniata</taxon>
        <taxon>Vertebrata</taxon>
        <taxon>Euteleostomi</taxon>
        <taxon>Amphibia</taxon>
        <taxon>Batrachia</taxon>
        <taxon>Anura</taxon>
        <taxon>Neobatrachia</taxon>
        <taxon>Ranoidea</taxon>
        <taxon>Ranidae</taxon>
        <taxon>Staurois</taxon>
    </lineage>
</organism>
<feature type="compositionally biased region" description="Polar residues" evidence="1">
    <location>
        <begin position="732"/>
        <end position="745"/>
    </location>
</feature>
<feature type="compositionally biased region" description="Basic and acidic residues" evidence="1">
    <location>
        <begin position="268"/>
        <end position="278"/>
    </location>
</feature>
<feature type="compositionally biased region" description="Polar residues" evidence="1">
    <location>
        <begin position="752"/>
        <end position="768"/>
    </location>
</feature>
<feature type="compositionally biased region" description="Gly residues" evidence="1">
    <location>
        <begin position="470"/>
        <end position="480"/>
    </location>
</feature>
<feature type="region of interest" description="Disordered" evidence="1">
    <location>
        <begin position="131"/>
        <end position="168"/>
    </location>
</feature>
<feature type="compositionally biased region" description="Basic and acidic residues" evidence="1">
    <location>
        <begin position="223"/>
        <end position="237"/>
    </location>
</feature>
<dbReference type="EMBL" id="CATNWA010005051">
    <property type="protein sequence ID" value="CAI9549253.1"/>
    <property type="molecule type" value="Genomic_DNA"/>
</dbReference>
<feature type="compositionally biased region" description="Basic and acidic residues" evidence="1">
    <location>
        <begin position="288"/>
        <end position="309"/>
    </location>
</feature>
<name>A0ABN9BNU3_9NEOB</name>
<feature type="compositionally biased region" description="Polar residues" evidence="1">
    <location>
        <begin position="1159"/>
        <end position="1173"/>
    </location>
</feature>
<protein>
    <recommendedName>
        <fullName evidence="4">Protein PRRC2C</fullName>
    </recommendedName>
</protein>